<sequence>MMRFFEDETEKVKGFTSESTVSYRDRLKIMAGLVNRTTSSWALRRGSSSRRTTRSQSSRGPSTASTRYPNHGEDYLEVDLDIHRFSYIARKGLDSFRARLKNGILDLGLTIQVRFHLDPPTEKKQKLSITVFFSFSLFVYIPVDRCDLAGLEAVGAP</sequence>
<dbReference type="InterPro" id="IPR009769">
    <property type="entry name" value="EDR2_C"/>
</dbReference>
<dbReference type="OMA" id="SEWCRRA"/>
<dbReference type="InParanoid" id="A0A1D6LTR4"/>
<organism evidence="3">
    <name type="scientific">Zea mays</name>
    <name type="common">Maize</name>
    <dbReference type="NCBI Taxonomy" id="4577"/>
    <lineage>
        <taxon>Eukaryota</taxon>
        <taxon>Viridiplantae</taxon>
        <taxon>Streptophyta</taxon>
        <taxon>Embryophyta</taxon>
        <taxon>Tracheophyta</taxon>
        <taxon>Spermatophyta</taxon>
        <taxon>Magnoliopsida</taxon>
        <taxon>Liliopsida</taxon>
        <taxon>Poales</taxon>
        <taxon>Poaceae</taxon>
        <taxon>PACMAD clade</taxon>
        <taxon>Panicoideae</taxon>
        <taxon>Andropogonodae</taxon>
        <taxon>Andropogoneae</taxon>
        <taxon>Tripsacinae</taxon>
        <taxon>Zea</taxon>
    </lineage>
</organism>
<name>A0A1D6LTR4_MAIZE</name>
<evidence type="ECO:0000259" key="2">
    <source>
        <dbReference type="Pfam" id="PF07059"/>
    </source>
</evidence>
<dbReference type="PANTHER" id="PTHR31558">
    <property type="entry name" value="CW14 PROTEIN"/>
    <property type="match status" value="1"/>
</dbReference>
<evidence type="ECO:0000256" key="1">
    <source>
        <dbReference type="SAM" id="MobiDB-lite"/>
    </source>
</evidence>
<accession>A0A1D6LTR4</accession>
<reference evidence="3" key="1">
    <citation type="submission" date="2015-12" db="EMBL/GenBank/DDBJ databases">
        <title>Update maize B73 reference genome by single molecule sequencing technologies.</title>
        <authorList>
            <consortium name="Maize Genome Sequencing Project"/>
            <person name="Ware D."/>
        </authorList>
    </citation>
    <scope>NUCLEOTIDE SEQUENCE</scope>
    <source>
        <tissue evidence="3">Seedling</tissue>
    </source>
</reference>
<protein>
    <submittedName>
        <fullName evidence="3">DUF1336 domain containing protein expressed</fullName>
    </submittedName>
</protein>
<proteinExistence type="predicted"/>
<feature type="domain" description="Protein ENHANCED DISEASE RESISTANCE 2 C-terminal" evidence="2">
    <location>
        <begin position="6"/>
        <end position="112"/>
    </location>
</feature>
<gene>
    <name evidence="3" type="ORF">ZEAMMB73_Zm00001d037081</name>
</gene>
<dbReference type="Pfam" id="PF07059">
    <property type="entry name" value="EDR2_C"/>
    <property type="match status" value="1"/>
</dbReference>
<dbReference type="STRING" id="4577.A0A1D6LTR4"/>
<dbReference type="EMBL" id="CM000782">
    <property type="protein sequence ID" value="AQK82788.1"/>
    <property type="molecule type" value="Genomic_DNA"/>
</dbReference>
<dbReference type="PANTHER" id="PTHR31558:SF33">
    <property type="entry name" value="PROTEIN ENHANCED DISEASE RESISTANCE 2 C-TERMINAL DOMAIN-CONTAINING PROTEIN"/>
    <property type="match status" value="1"/>
</dbReference>
<evidence type="ECO:0000313" key="3">
    <source>
        <dbReference type="EMBL" id="AQK82788.1"/>
    </source>
</evidence>
<dbReference type="AlphaFoldDB" id="A0A1D6LTR4"/>
<feature type="region of interest" description="Disordered" evidence="1">
    <location>
        <begin position="42"/>
        <end position="70"/>
    </location>
</feature>